<dbReference type="InterPro" id="IPR053185">
    <property type="entry name" value="SET_domain_protein"/>
</dbReference>
<organism evidence="2 3">
    <name type="scientific">Cronartium quercuum f. sp. fusiforme G11</name>
    <dbReference type="NCBI Taxonomy" id="708437"/>
    <lineage>
        <taxon>Eukaryota</taxon>
        <taxon>Fungi</taxon>
        <taxon>Dikarya</taxon>
        <taxon>Basidiomycota</taxon>
        <taxon>Pucciniomycotina</taxon>
        <taxon>Pucciniomycetes</taxon>
        <taxon>Pucciniales</taxon>
        <taxon>Coleosporiaceae</taxon>
        <taxon>Cronartium</taxon>
    </lineage>
</organism>
<proteinExistence type="predicted"/>
<name>A0A9P6TBF7_9BASI</name>
<dbReference type="InterPro" id="IPR001214">
    <property type="entry name" value="SET_dom"/>
</dbReference>
<dbReference type="PANTHER" id="PTHR47332:SF6">
    <property type="entry name" value="SET DOMAIN-CONTAINING PROTEIN"/>
    <property type="match status" value="1"/>
</dbReference>
<dbReference type="OrthoDB" id="265717at2759"/>
<gene>
    <name evidence="2" type="ORF">CROQUDRAFT_44743</name>
</gene>
<dbReference type="Proteomes" id="UP000886653">
    <property type="component" value="Unassembled WGS sequence"/>
</dbReference>
<dbReference type="Pfam" id="PF00856">
    <property type="entry name" value="SET"/>
    <property type="match status" value="1"/>
</dbReference>
<evidence type="ECO:0000313" key="3">
    <source>
        <dbReference type="Proteomes" id="UP000886653"/>
    </source>
</evidence>
<dbReference type="InterPro" id="IPR046341">
    <property type="entry name" value="SET_dom_sf"/>
</dbReference>
<dbReference type="AlphaFoldDB" id="A0A9P6TBF7"/>
<sequence length="459" mass="51357">MRLDAFRTRASILITLGPIQSFHCANQNSSLLSFSPYKHSAANQCTPHNSLILVTSQPICLASDIIPNHSSKAEWDPSPLDSTGLVYKFDQVTYQPLLSPIEDGFVNQGCYPHENDVNDESFCIFLNSAFANGRGLVFLSRPSVFKRAIATLTDPGSVMDETQLTRPIEVVKMPLKSGKGVRAKDKIHLGDQVITDYAIVAISVEKIVWDRTDWPEIRKKMIDCLPLRTRAAFAALHGTGESEEAWIGSAIQRNGFEFSVGEEEVPFFAVVPDPSRLNHDCRPNAVFYFEEDKLRVIMNAVREISPGEEVTIAYRDVKMSRTNRHLELSHYGFECTCSLCSLPDHAVAVSDSRIRMIDELTTALSDWTKDSIATPIMAEYVLELFKIERLDSDLDDAYTMLSLAHNAVGETGKARMYASMALARGIILHGPGWQELEDVLELEQSPETHWSYGIRKLKV</sequence>
<evidence type="ECO:0000259" key="1">
    <source>
        <dbReference type="PROSITE" id="PS50280"/>
    </source>
</evidence>
<protein>
    <recommendedName>
        <fullName evidence="1">SET domain-containing protein</fullName>
    </recommendedName>
</protein>
<dbReference type="Gene3D" id="2.170.270.10">
    <property type="entry name" value="SET domain"/>
    <property type="match status" value="1"/>
</dbReference>
<dbReference type="SMART" id="SM00317">
    <property type="entry name" value="SET"/>
    <property type="match status" value="1"/>
</dbReference>
<dbReference type="EMBL" id="MU167264">
    <property type="protein sequence ID" value="KAG0146211.1"/>
    <property type="molecule type" value="Genomic_DNA"/>
</dbReference>
<dbReference type="CDD" id="cd20071">
    <property type="entry name" value="SET_SMYD"/>
    <property type="match status" value="1"/>
</dbReference>
<keyword evidence="3" id="KW-1185">Reference proteome</keyword>
<feature type="domain" description="SET" evidence="1">
    <location>
        <begin position="166"/>
        <end position="315"/>
    </location>
</feature>
<dbReference type="PROSITE" id="PS50280">
    <property type="entry name" value="SET"/>
    <property type="match status" value="1"/>
</dbReference>
<reference evidence="2" key="1">
    <citation type="submission" date="2013-11" db="EMBL/GenBank/DDBJ databases">
        <title>Genome sequence of the fusiform rust pathogen reveals effectors for host alternation and coevolution with pine.</title>
        <authorList>
            <consortium name="DOE Joint Genome Institute"/>
            <person name="Smith K."/>
            <person name="Pendleton A."/>
            <person name="Kubisiak T."/>
            <person name="Anderson C."/>
            <person name="Salamov A."/>
            <person name="Aerts A."/>
            <person name="Riley R."/>
            <person name="Clum A."/>
            <person name="Lindquist E."/>
            <person name="Ence D."/>
            <person name="Campbell M."/>
            <person name="Kronenberg Z."/>
            <person name="Feau N."/>
            <person name="Dhillon B."/>
            <person name="Hamelin R."/>
            <person name="Burleigh J."/>
            <person name="Smith J."/>
            <person name="Yandell M."/>
            <person name="Nelson C."/>
            <person name="Grigoriev I."/>
            <person name="Davis J."/>
        </authorList>
    </citation>
    <scope>NUCLEOTIDE SEQUENCE</scope>
    <source>
        <strain evidence="2">G11</strain>
    </source>
</reference>
<accession>A0A9P6TBF7</accession>
<dbReference type="SUPFAM" id="SSF82199">
    <property type="entry name" value="SET domain"/>
    <property type="match status" value="1"/>
</dbReference>
<comment type="caution">
    <text evidence="2">The sequence shown here is derived from an EMBL/GenBank/DDBJ whole genome shotgun (WGS) entry which is preliminary data.</text>
</comment>
<evidence type="ECO:0000313" key="2">
    <source>
        <dbReference type="EMBL" id="KAG0146211.1"/>
    </source>
</evidence>
<dbReference type="PANTHER" id="PTHR47332">
    <property type="entry name" value="SET DOMAIN-CONTAINING PROTEIN 5"/>
    <property type="match status" value="1"/>
</dbReference>